<dbReference type="EMBL" id="LGST01000042">
    <property type="protein sequence ID" value="KND97299.1"/>
    <property type="molecule type" value="Genomic_DNA"/>
</dbReference>
<evidence type="ECO:0000313" key="1">
    <source>
        <dbReference type="EMBL" id="KND97299.1"/>
    </source>
</evidence>
<dbReference type="AlphaFoldDB" id="A0A0L0NTG6"/>
<dbReference type="Proteomes" id="UP000037122">
    <property type="component" value="Unassembled WGS sequence"/>
</dbReference>
<sequence length="67" mass="7398">MAVFLDLGIVHVLLNVGHHVFGAIASIRSSQTVRPQKRGVTLEKQSVCSEVISKCIIEKEHLDMSKL</sequence>
<name>A0A0L0NTG6_CANAR</name>
<organism evidence="1 2">
    <name type="scientific">Candidozyma auris</name>
    <name type="common">Yeast</name>
    <name type="synonym">Candida auris</name>
    <dbReference type="NCBI Taxonomy" id="498019"/>
    <lineage>
        <taxon>Eukaryota</taxon>
        <taxon>Fungi</taxon>
        <taxon>Dikarya</taxon>
        <taxon>Ascomycota</taxon>
        <taxon>Saccharomycotina</taxon>
        <taxon>Pichiomycetes</taxon>
        <taxon>Metschnikowiaceae</taxon>
        <taxon>Candidozyma</taxon>
    </lineage>
</organism>
<evidence type="ECO:0000313" key="2">
    <source>
        <dbReference type="Proteomes" id="UP000037122"/>
    </source>
</evidence>
<proteinExistence type="predicted"/>
<protein>
    <submittedName>
        <fullName evidence="1">Uncharacterized protein</fullName>
    </submittedName>
</protein>
<dbReference type="VEuPathDB" id="FungiDB:QG37_06287"/>
<reference evidence="2" key="1">
    <citation type="journal article" date="2015" name="BMC Genomics">
        <title>Draft genome of a commonly misdiagnosed multidrug resistant pathogen Candida auris.</title>
        <authorList>
            <person name="Chatterjee S."/>
            <person name="Alampalli S.V."/>
            <person name="Nageshan R.K."/>
            <person name="Chettiar S.T."/>
            <person name="Joshi S."/>
            <person name="Tatu U.S."/>
        </authorList>
    </citation>
    <scope>NUCLEOTIDE SEQUENCE [LARGE SCALE GENOMIC DNA]</scope>
    <source>
        <strain evidence="2">6684</strain>
    </source>
</reference>
<gene>
    <name evidence="1" type="ORF">QG37_06287</name>
</gene>
<comment type="caution">
    <text evidence="1">The sequence shown here is derived from an EMBL/GenBank/DDBJ whole genome shotgun (WGS) entry which is preliminary data.</text>
</comment>
<accession>A0A0L0NTG6</accession>